<dbReference type="PANTHER" id="PTHR34697:SF2">
    <property type="entry name" value="PHOSPHATIDYLGLYCEROL LYSYLTRANSFERASE"/>
    <property type="match status" value="1"/>
</dbReference>
<gene>
    <name evidence="16" type="primary">mprF</name>
    <name evidence="16" type="ORF">PRI8871_02075</name>
</gene>
<keyword evidence="5" id="KW-1003">Cell membrane</keyword>
<feature type="transmembrane region" description="Helical" evidence="14">
    <location>
        <begin position="338"/>
        <end position="358"/>
    </location>
</feature>
<evidence type="ECO:0000256" key="2">
    <source>
        <dbReference type="ARBA" id="ARBA00008627"/>
    </source>
</evidence>
<feature type="transmembrane region" description="Helical" evidence="14">
    <location>
        <begin position="53"/>
        <end position="73"/>
    </location>
</feature>
<dbReference type="GO" id="GO:0006629">
    <property type="term" value="P:lipid metabolic process"/>
    <property type="evidence" value="ECO:0007669"/>
    <property type="project" value="UniProtKB-KW"/>
</dbReference>
<dbReference type="RefSeq" id="WP_108886137.1">
    <property type="nucleotide sequence ID" value="NZ_OMOJ01000003.1"/>
</dbReference>
<comment type="similarity">
    <text evidence="2">Belongs to the LPG synthase family.</text>
</comment>
<keyword evidence="16" id="KW-0012">Acyltransferase</keyword>
<proteinExistence type="inferred from homology"/>
<dbReference type="Pfam" id="PF03706">
    <property type="entry name" value="LPG_synthase_TM"/>
    <property type="match status" value="1"/>
</dbReference>
<dbReference type="EMBL" id="OMOJ01000003">
    <property type="protein sequence ID" value="SPF80268.1"/>
    <property type="molecule type" value="Genomic_DNA"/>
</dbReference>
<dbReference type="OrthoDB" id="145485at2"/>
<evidence type="ECO:0000256" key="7">
    <source>
        <dbReference type="ARBA" id="ARBA00022692"/>
    </source>
</evidence>
<keyword evidence="17" id="KW-1185">Reference proteome</keyword>
<dbReference type="InterPro" id="IPR022791">
    <property type="entry name" value="L-PG_synthase/AglD"/>
</dbReference>
<evidence type="ECO:0000256" key="8">
    <source>
        <dbReference type="ARBA" id="ARBA00022989"/>
    </source>
</evidence>
<dbReference type="Pfam" id="PF09924">
    <property type="entry name" value="LPG_synthase_C"/>
    <property type="match status" value="1"/>
</dbReference>
<keyword evidence="9" id="KW-0443">Lipid metabolism</keyword>
<evidence type="ECO:0000256" key="14">
    <source>
        <dbReference type="SAM" id="Phobius"/>
    </source>
</evidence>
<dbReference type="AlphaFoldDB" id="A0A2R8AW73"/>
<dbReference type="SUPFAM" id="SSF55729">
    <property type="entry name" value="Acyl-CoA N-acyltransferases (Nat)"/>
    <property type="match status" value="1"/>
</dbReference>
<evidence type="ECO:0000256" key="9">
    <source>
        <dbReference type="ARBA" id="ARBA00023098"/>
    </source>
</evidence>
<feature type="transmembrane region" description="Helical" evidence="14">
    <location>
        <begin position="207"/>
        <end position="229"/>
    </location>
</feature>
<feature type="transmembrane region" description="Helical" evidence="14">
    <location>
        <begin position="501"/>
        <end position="520"/>
    </location>
</feature>
<feature type="domain" description="Phosphatidylglycerol lysyltransferase C-terminal" evidence="15">
    <location>
        <begin position="547"/>
        <end position="833"/>
    </location>
</feature>
<sequence length="861" mass="91866">MPRLPHQTIKSVAPIAVGAVLFALGLYALYHILRPVNMADVAAQIRATPRSALVAALAATFIGYIALIFYDWFGLRFIGKRLDRGVVALGGFLGYAFGNTIGVSVVSGGAVRYRIYSAVGLNAFEVAAVSGYIAVALGTGLTLVGVASLAILPGAVGTLLPYAPQAIQSGAAALTVASVGLIAWMSVSQRSLVLRGLDLRMPPPADLTGQLIVTMVDIAAAAFALWVLLPAGKPDYATFVAVYAAATMIGVLSHVPGGIGVFEAVVIGTLPASVPVGDAAAALLLFRLIYYLVPFALAFLLVVMNEIRLVSGLGSRLLARAPALQPAYATLHGVSPGLVATVAFGFGAWLLLITMLPAVRAEAMAEGDLIGVLLLEGGTLASAVAGVGLIIVSHGLARRVSSAWWFAIGAMLAGAVASLLNDYGYENAAFLGAGVLLLLPFRKAFDRPGRLTAGVFDAYWFATVLGVGVAAAAFFFFVHKTVPYSNDLWSEFSRDSDTPRALRAALAATALMFFFGVYLLTRPVRRKPPVDARDEAGSQSSTLCAQADDPMAWLSQTGDKRFLFSEPGNAFIMYAVRGGSWVALGDPVGDPAEFEDLIWSFTDQAAQSNARPVFYEVSARNLALWVEFGMSLHKVGEEAVVRLPEFSLAGGRFKTMRAAQNKRLRDGYAFSVLAAPHAPDLLEELRVISDAWLGGKIGREKGFSVGRFDPVYLAHFDISVVRKEGRIIAFANIMATKAGDQLAVDLMRYLPEEASGLMEFMFLSLIEHYKAKGAQELSLGTAPLSGLSERSVARSWNRFGRLIFRHGGTFYNFEGLRAFKQKFQPDWRPRYLALPPNVSPMRAMGDVALLIAGSARGLIAK</sequence>
<keyword evidence="10 14" id="KW-0472">Membrane</keyword>
<evidence type="ECO:0000256" key="6">
    <source>
        <dbReference type="ARBA" id="ARBA00022679"/>
    </source>
</evidence>
<dbReference type="GO" id="GO:0055091">
    <property type="term" value="P:phospholipid homeostasis"/>
    <property type="evidence" value="ECO:0007669"/>
    <property type="project" value="TreeGrafter"/>
</dbReference>
<dbReference type="GO" id="GO:0050071">
    <property type="term" value="F:phosphatidylglycerol lysyltransferase activity"/>
    <property type="evidence" value="ECO:0007669"/>
    <property type="project" value="UniProtKB-EC"/>
</dbReference>
<feature type="transmembrane region" description="Helical" evidence="14">
    <location>
        <begin position="131"/>
        <end position="154"/>
    </location>
</feature>
<evidence type="ECO:0000256" key="12">
    <source>
        <dbReference type="ARBA" id="ARBA00031899"/>
    </source>
</evidence>
<dbReference type="Proteomes" id="UP000244904">
    <property type="component" value="Unassembled WGS sequence"/>
</dbReference>
<evidence type="ECO:0000313" key="17">
    <source>
        <dbReference type="Proteomes" id="UP000244904"/>
    </source>
</evidence>
<organism evidence="16 17">
    <name type="scientific">Pseudoprimorskyibacter insulae</name>
    <dbReference type="NCBI Taxonomy" id="1695997"/>
    <lineage>
        <taxon>Bacteria</taxon>
        <taxon>Pseudomonadati</taxon>
        <taxon>Pseudomonadota</taxon>
        <taxon>Alphaproteobacteria</taxon>
        <taxon>Rhodobacterales</taxon>
        <taxon>Paracoccaceae</taxon>
        <taxon>Pseudoprimorskyibacter</taxon>
    </lineage>
</organism>
<protein>
    <recommendedName>
        <fullName evidence="4">Phosphatidylglycerol lysyltransferase</fullName>
        <ecNumber evidence="3">2.3.2.3</ecNumber>
    </recommendedName>
    <alternativeName>
        <fullName evidence="12">Lysylphosphatidylglycerol synthase</fullName>
    </alternativeName>
</protein>
<dbReference type="InterPro" id="IPR016181">
    <property type="entry name" value="Acyl_CoA_acyltransferase"/>
</dbReference>
<evidence type="ECO:0000256" key="11">
    <source>
        <dbReference type="ARBA" id="ARBA00023251"/>
    </source>
</evidence>
<dbReference type="GO" id="GO:0046677">
    <property type="term" value="P:response to antibiotic"/>
    <property type="evidence" value="ECO:0007669"/>
    <property type="project" value="UniProtKB-KW"/>
</dbReference>
<feature type="transmembrane region" description="Helical" evidence="14">
    <location>
        <begin position="12"/>
        <end position="33"/>
    </location>
</feature>
<dbReference type="InterPro" id="IPR024320">
    <property type="entry name" value="LPG_synthase_C"/>
</dbReference>
<name>A0A2R8AW73_9RHOB</name>
<keyword evidence="7 14" id="KW-0812">Transmembrane</keyword>
<evidence type="ECO:0000256" key="13">
    <source>
        <dbReference type="ARBA" id="ARBA00047540"/>
    </source>
</evidence>
<comment type="catalytic activity">
    <reaction evidence="13">
        <text>L-lysyl-tRNA(Lys) + a 1,2-diacyl-sn-glycero-3-phospho-(1'-sn-glycerol) = a 1,2-diacyl-sn-glycero-3-phospho-1'-(3'-O-L-lysyl)-sn-glycerol + tRNA(Lys)</text>
        <dbReference type="Rhea" id="RHEA:10668"/>
        <dbReference type="Rhea" id="RHEA-COMP:9696"/>
        <dbReference type="Rhea" id="RHEA-COMP:9697"/>
        <dbReference type="ChEBI" id="CHEBI:64716"/>
        <dbReference type="ChEBI" id="CHEBI:75792"/>
        <dbReference type="ChEBI" id="CHEBI:78442"/>
        <dbReference type="ChEBI" id="CHEBI:78529"/>
        <dbReference type="EC" id="2.3.2.3"/>
    </reaction>
</comment>
<dbReference type="GO" id="GO:0005886">
    <property type="term" value="C:plasma membrane"/>
    <property type="evidence" value="ECO:0007669"/>
    <property type="project" value="UniProtKB-SubCell"/>
</dbReference>
<feature type="transmembrane region" description="Helical" evidence="14">
    <location>
        <begin position="279"/>
        <end position="303"/>
    </location>
</feature>
<keyword evidence="11" id="KW-0046">Antibiotic resistance</keyword>
<dbReference type="InterPro" id="IPR051211">
    <property type="entry name" value="PG_lysyltransferase"/>
</dbReference>
<feature type="transmembrane region" description="Helical" evidence="14">
    <location>
        <begin position="85"/>
        <end position="111"/>
    </location>
</feature>
<keyword evidence="6 16" id="KW-0808">Transferase</keyword>
<evidence type="ECO:0000256" key="10">
    <source>
        <dbReference type="ARBA" id="ARBA00023136"/>
    </source>
</evidence>
<evidence type="ECO:0000256" key="5">
    <source>
        <dbReference type="ARBA" id="ARBA00022475"/>
    </source>
</evidence>
<evidence type="ECO:0000256" key="4">
    <source>
        <dbReference type="ARBA" id="ARBA00021546"/>
    </source>
</evidence>
<feature type="transmembrane region" description="Helical" evidence="14">
    <location>
        <begin position="370"/>
        <end position="391"/>
    </location>
</feature>
<reference evidence="17" key="1">
    <citation type="submission" date="2018-03" db="EMBL/GenBank/DDBJ databases">
        <authorList>
            <person name="Rodrigo-Torres L."/>
            <person name="Arahal R. D."/>
            <person name="Lucena T."/>
        </authorList>
    </citation>
    <scope>NUCLEOTIDE SEQUENCE [LARGE SCALE GENOMIC DNA]</scope>
    <source>
        <strain evidence="17">CECT 8871</strain>
    </source>
</reference>
<accession>A0A2R8AW73</accession>
<feature type="transmembrane region" description="Helical" evidence="14">
    <location>
        <begin position="427"/>
        <end position="445"/>
    </location>
</feature>
<feature type="transmembrane region" description="Helical" evidence="14">
    <location>
        <begin position="166"/>
        <end position="187"/>
    </location>
</feature>
<comment type="subcellular location">
    <subcellularLocation>
        <location evidence="1">Cell membrane</location>
        <topology evidence="1">Multi-pass membrane protein</topology>
    </subcellularLocation>
</comment>
<feature type="transmembrane region" description="Helical" evidence="14">
    <location>
        <begin position="236"/>
        <end position="259"/>
    </location>
</feature>
<feature type="transmembrane region" description="Helical" evidence="14">
    <location>
        <begin position="403"/>
        <end position="421"/>
    </location>
</feature>
<evidence type="ECO:0000256" key="3">
    <source>
        <dbReference type="ARBA" id="ARBA00012014"/>
    </source>
</evidence>
<keyword evidence="8 14" id="KW-1133">Transmembrane helix</keyword>
<evidence type="ECO:0000313" key="16">
    <source>
        <dbReference type="EMBL" id="SPF80268.1"/>
    </source>
</evidence>
<dbReference type="PANTHER" id="PTHR34697">
    <property type="entry name" value="PHOSPHATIDYLGLYCEROL LYSYLTRANSFERASE"/>
    <property type="match status" value="1"/>
</dbReference>
<dbReference type="EC" id="2.3.2.3" evidence="3"/>
<dbReference type="NCBIfam" id="NF033480">
    <property type="entry name" value="bifunc_MprF"/>
    <property type="match status" value="1"/>
</dbReference>
<feature type="transmembrane region" description="Helical" evidence="14">
    <location>
        <begin position="457"/>
        <end position="478"/>
    </location>
</feature>
<evidence type="ECO:0000256" key="1">
    <source>
        <dbReference type="ARBA" id="ARBA00004651"/>
    </source>
</evidence>
<evidence type="ECO:0000259" key="15">
    <source>
        <dbReference type="Pfam" id="PF09924"/>
    </source>
</evidence>